<feature type="signal peptide" evidence="1">
    <location>
        <begin position="1"/>
        <end position="20"/>
    </location>
</feature>
<dbReference type="InterPro" id="IPR052913">
    <property type="entry name" value="Glycopeptide_resist_protein"/>
</dbReference>
<dbReference type="EMBL" id="JAGGKX010000001">
    <property type="protein sequence ID" value="MBP1968300.1"/>
    <property type="molecule type" value="Genomic_DNA"/>
</dbReference>
<evidence type="ECO:0000256" key="1">
    <source>
        <dbReference type="SAM" id="SignalP"/>
    </source>
</evidence>
<organism evidence="2 3">
    <name type="scientific">Virgibacillus natechei</name>
    <dbReference type="NCBI Taxonomy" id="1216297"/>
    <lineage>
        <taxon>Bacteria</taxon>
        <taxon>Bacillati</taxon>
        <taxon>Bacillota</taxon>
        <taxon>Bacilli</taxon>
        <taxon>Bacillales</taxon>
        <taxon>Bacillaceae</taxon>
        <taxon>Virgibacillus</taxon>
    </lineage>
</organism>
<dbReference type="PANTHER" id="PTHR35788">
    <property type="entry name" value="EXPORTED PROTEIN-RELATED"/>
    <property type="match status" value="1"/>
</dbReference>
<keyword evidence="1" id="KW-0732">Signal</keyword>
<feature type="chain" id="PRO_5047095377" evidence="1">
    <location>
        <begin position="21"/>
        <end position="288"/>
    </location>
</feature>
<sequence length="288" mass="32821">MKFIILILLMLLIPLNDTMANDKMAEDHTLTLNEEEIKQYAYPFIGTPFINEDKLHYLIEDLNEKVYKDPINAEFDEMGEIIQEKSGIELDENKFNTLFRTSFYAGDDMEIEVPKQPIQPRVDSELLAEISVQEMGSFVTTFKQSNVERTHNIGLASEAINDYVVFPGERFSFNEVVGERTEERGYMRAPVIVKGELAEDIGGGICQVSSTLYNAVDLKGIQIVERYAHSRSVPYVPPGRDATVSWWGPDFVFENMYNQPILVRAKADDGKMIVTIYSSDRVEYASDE</sequence>
<dbReference type="PANTHER" id="PTHR35788:SF1">
    <property type="entry name" value="EXPORTED PROTEIN"/>
    <property type="match status" value="1"/>
</dbReference>
<evidence type="ECO:0000313" key="2">
    <source>
        <dbReference type="EMBL" id="MBP1968300.1"/>
    </source>
</evidence>
<protein>
    <submittedName>
        <fullName evidence="2">Vancomycin resistance protein YoaR</fullName>
    </submittedName>
</protein>
<dbReference type="Pfam" id="PF04294">
    <property type="entry name" value="VanW"/>
    <property type="match status" value="1"/>
</dbReference>
<comment type="caution">
    <text evidence="2">The sequence shown here is derived from an EMBL/GenBank/DDBJ whole genome shotgun (WGS) entry which is preliminary data.</text>
</comment>
<reference evidence="2 3" key="1">
    <citation type="submission" date="2021-03" db="EMBL/GenBank/DDBJ databases">
        <title>Genomic Encyclopedia of Type Strains, Phase IV (KMG-IV): sequencing the most valuable type-strain genomes for metagenomic binning, comparative biology and taxonomic classification.</title>
        <authorList>
            <person name="Goeker M."/>
        </authorList>
    </citation>
    <scope>NUCLEOTIDE SEQUENCE [LARGE SCALE GENOMIC DNA]</scope>
    <source>
        <strain evidence="2 3">DSM 25609</strain>
    </source>
</reference>
<gene>
    <name evidence="2" type="ORF">J2Z83_000392</name>
</gene>
<dbReference type="InterPro" id="IPR007391">
    <property type="entry name" value="Vancomycin_resist_VanW"/>
</dbReference>
<keyword evidence="3" id="KW-1185">Reference proteome</keyword>
<accession>A0ABS4ICC6</accession>
<name>A0ABS4ICC6_9BACI</name>
<proteinExistence type="predicted"/>
<dbReference type="Proteomes" id="UP001519345">
    <property type="component" value="Unassembled WGS sequence"/>
</dbReference>
<dbReference type="RefSeq" id="WP_209461521.1">
    <property type="nucleotide sequence ID" value="NZ_CP110224.1"/>
</dbReference>
<evidence type="ECO:0000313" key="3">
    <source>
        <dbReference type="Proteomes" id="UP001519345"/>
    </source>
</evidence>